<dbReference type="EMBL" id="CP014265">
    <property type="protein sequence ID" value="AMK15444.1"/>
    <property type="molecule type" value="Genomic_DNA"/>
</dbReference>
<feature type="transmembrane region" description="Helical" evidence="1">
    <location>
        <begin position="108"/>
        <end position="127"/>
    </location>
</feature>
<evidence type="ECO:0000313" key="6">
    <source>
        <dbReference type="Proteomes" id="UP000183442"/>
    </source>
</evidence>
<dbReference type="GeneID" id="28489187"/>
<feature type="transmembrane region" description="Helical" evidence="1">
    <location>
        <begin position="72"/>
        <end position="96"/>
    </location>
</feature>
<name>A0A126R054_METOL</name>
<evidence type="ECO:0000259" key="2">
    <source>
        <dbReference type="Pfam" id="PF24460"/>
    </source>
</evidence>
<dbReference type="InterPro" id="IPR055997">
    <property type="entry name" value="DUF7575"/>
</dbReference>
<evidence type="ECO:0000313" key="4">
    <source>
        <dbReference type="EMBL" id="SFL56319.1"/>
    </source>
</evidence>
<dbReference type="Pfam" id="PF24460">
    <property type="entry name" value="DUF7575"/>
    <property type="match status" value="1"/>
</dbReference>
<protein>
    <submittedName>
        <fullName evidence="4">Zinc-ribbon domain-containing protein</fullName>
    </submittedName>
</protein>
<keyword evidence="1" id="KW-1133">Transmembrane helix</keyword>
<reference evidence="5" key="2">
    <citation type="submission" date="2016-02" db="EMBL/GenBank/DDBJ databases">
        <title>The draft genome sequence of the rumen methanogen Methanobrevibacter olleyae YLM1.</title>
        <authorList>
            <consortium name="New Zealand Agricultural Greenhouse Gas Research Centre/Pastoral Greenhouse Gas Research Consortium"/>
            <person name="Kelly W.J."/>
            <person name="Li D."/>
            <person name="Lambie S.C."/>
            <person name="Attwood G.T."/>
            <person name="Altermann E."/>
            <person name="Leahy S.C."/>
        </authorList>
    </citation>
    <scope>NUCLEOTIDE SEQUENCE [LARGE SCALE GENOMIC DNA]</scope>
    <source>
        <strain evidence="5">YLM1</strain>
    </source>
</reference>
<dbReference type="EMBL" id="FOTL01000019">
    <property type="protein sequence ID" value="SFL56319.1"/>
    <property type="molecule type" value="Genomic_DNA"/>
</dbReference>
<keyword evidence="1" id="KW-0812">Transmembrane</keyword>
<gene>
    <name evidence="4" type="ORF">SAMN02910297_01214</name>
    <name evidence="3" type="ORF">YLM1_0887</name>
</gene>
<dbReference type="RefSeq" id="WP_067146699.1">
    <property type="nucleotide sequence ID" value="NZ_CP014265.1"/>
</dbReference>
<organism evidence="3 5">
    <name type="scientific">Methanobrevibacter olleyae</name>
    <dbReference type="NCBI Taxonomy" id="294671"/>
    <lineage>
        <taxon>Archaea</taxon>
        <taxon>Methanobacteriati</taxon>
        <taxon>Methanobacteriota</taxon>
        <taxon>Methanomada group</taxon>
        <taxon>Methanobacteria</taxon>
        <taxon>Methanobacteriales</taxon>
        <taxon>Methanobacteriaceae</taxon>
        <taxon>Methanobrevibacter</taxon>
    </lineage>
</organism>
<sequence>MTRIQCPKCGKINDDSLDFCIYCGTIYDEYKPEENSDLLSVKSMIPFENGAFRQKNDDFNQIPNKPKNKHTLAIILGYIFAILGGLLGFVFAIYLLTRDDSVAKKHGLVQLLVLLAYLLMISVLILTGQMDMNVLLNPFNTTQVSNLTNMSNMSSLFGI</sequence>
<reference evidence="4" key="4">
    <citation type="submission" date="2016-10" db="EMBL/GenBank/DDBJ databases">
        <authorList>
            <person name="de Groot N.N."/>
        </authorList>
    </citation>
    <scope>NUCLEOTIDE SEQUENCE [LARGE SCALE GENOMIC DNA]</scope>
    <source>
        <strain evidence="4">DSM 16632</strain>
    </source>
</reference>
<evidence type="ECO:0000313" key="5">
    <source>
        <dbReference type="Proteomes" id="UP000066376"/>
    </source>
</evidence>
<dbReference type="KEGG" id="mol:YLM1_0887"/>
<feature type="domain" description="DUF7575" evidence="2">
    <location>
        <begin position="4"/>
        <end position="25"/>
    </location>
</feature>
<reference evidence="3 5" key="1">
    <citation type="journal article" date="2016" name="Genome Announc.">
        <title>Draft Genome Sequence of the Rumen Methanogen Methanobrevibacter olleyae YLM1.</title>
        <authorList>
            <person name="Kelly W.J."/>
            <person name="Li D."/>
            <person name="Lambie S.C."/>
            <person name="Cox F."/>
            <person name="Attwood G.T."/>
            <person name="Altermann E."/>
            <person name="Leahy S.C."/>
        </authorList>
    </citation>
    <scope>NUCLEOTIDE SEQUENCE [LARGE SCALE GENOMIC DNA]</scope>
    <source>
        <strain evidence="3 5">YLM1</strain>
    </source>
</reference>
<dbReference type="AlphaFoldDB" id="A0A126R054"/>
<dbReference type="OrthoDB" id="76153at2157"/>
<keyword evidence="1" id="KW-0472">Membrane</keyword>
<dbReference type="Proteomes" id="UP000183442">
    <property type="component" value="Unassembled WGS sequence"/>
</dbReference>
<evidence type="ECO:0000313" key="3">
    <source>
        <dbReference type="EMBL" id="AMK15444.1"/>
    </source>
</evidence>
<evidence type="ECO:0000256" key="1">
    <source>
        <dbReference type="SAM" id="Phobius"/>
    </source>
</evidence>
<keyword evidence="5" id="KW-1185">Reference proteome</keyword>
<dbReference type="PATRIC" id="fig|294671.3.peg.929"/>
<accession>A0A126R054</accession>
<dbReference type="Proteomes" id="UP000066376">
    <property type="component" value="Chromosome"/>
</dbReference>
<reference evidence="6" key="3">
    <citation type="submission" date="2016-10" db="EMBL/GenBank/DDBJ databases">
        <authorList>
            <person name="Varghese N."/>
        </authorList>
    </citation>
    <scope>NUCLEOTIDE SEQUENCE [LARGE SCALE GENOMIC DNA]</scope>
    <source>
        <strain evidence="6">DSM 16632</strain>
    </source>
</reference>
<proteinExistence type="predicted"/>